<comment type="caution">
    <text evidence="2">The sequence shown here is derived from an EMBL/GenBank/DDBJ whole genome shotgun (WGS) entry which is preliminary data.</text>
</comment>
<dbReference type="Proteomes" id="UP000320948">
    <property type="component" value="Unassembled WGS sequence"/>
</dbReference>
<evidence type="ECO:0000256" key="1">
    <source>
        <dbReference type="SAM" id="SignalP"/>
    </source>
</evidence>
<sequence length="166" mass="17764">MKILSAALACLTLAACATTPPQSAPLQAQTQGYTPLSRAFESTEGYLEINAKTATFSLREGTMNLAYANVQVPPAAADASWFKLEPVYFYKVTNATSYFNANKGGNGMGQQPTEWLAIARTPDDGLSLCLGHGPFSLDPNLPNLNACGIYLKDAGYPDNSNKSLYQ</sequence>
<protein>
    <recommendedName>
        <fullName evidence="4">Lipoprotein</fullName>
    </recommendedName>
</protein>
<evidence type="ECO:0008006" key="4">
    <source>
        <dbReference type="Google" id="ProtNLM"/>
    </source>
</evidence>
<keyword evidence="1" id="KW-0732">Signal</keyword>
<dbReference type="PROSITE" id="PS51257">
    <property type="entry name" value="PROKAR_LIPOPROTEIN"/>
    <property type="match status" value="1"/>
</dbReference>
<gene>
    <name evidence="2" type="ORF">DI628_01615</name>
</gene>
<accession>A0A6N4RBE7</accession>
<evidence type="ECO:0000313" key="3">
    <source>
        <dbReference type="Proteomes" id="UP000320948"/>
    </source>
</evidence>
<feature type="chain" id="PRO_5027095884" description="Lipoprotein" evidence="1">
    <location>
        <begin position="18"/>
        <end position="166"/>
    </location>
</feature>
<dbReference type="AlphaFoldDB" id="A0A6N4RBE7"/>
<evidence type="ECO:0000313" key="2">
    <source>
        <dbReference type="EMBL" id="TKW61352.1"/>
    </source>
</evidence>
<dbReference type="EMBL" id="VAFM01000001">
    <property type="protein sequence ID" value="TKW61352.1"/>
    <property type="molecule type" value="Genomic_DNA"/>
</dbReference>
<proteinExistence type="predicted"/>
<name>A0A6N4RBE7_BLAVI</name>
<feature type="signal peptide" evidence="1">
    <location>
        <begin position="1"/>
        <end position="17"/>
    </location>
</feature>
<organism evidence="2 3">
    <name type="scientific">Blastochloris viridis</name>
    <name type="common">Rhodopseudomonas viridis</name>
    <dbReference type="NCBI Taxonomy" id="1079"/>
    <lineage>
        <taxon>Bacteria</taxon>
        <taxon>Pseudomonadati</taxon>
        <taxon>Pseudomonadota</taxon>
        <taxon>Alphaproteobacteria</taxon>
        <taxon>Hyphomicrobiales</taxon>
        <taxon>Blastochloridaceae</taxon>
        <taxon>Blastochloris</taxon>
    </lineage>
</organism>
<reference evidence="2 3" key="1">
    <citation type="journal article" date="2017" name="Nat. Commun.">
        <title>In situ click chemistry generation of cyclooxygenase-2 inhibitors.</title>
        <authorList>
            <person name="Bhardwaj A."/>
            <person name="Kaur J."/>
            <person name="Wuest M."/>
            <person name="Wuest F."/>
        </authorList>
    </citation>
    <scope>NUCLEOTIDE SEQUENCE [LARGE SCALE GENOMIC DNA]</scope>
    <source>
        <strain evidence="2">S2_018_000_R2_106</strain>
    </source>
</reference>